<dbReference type="InterPro" id="IPR004358">
    <property type="entry name" value="Sig_transdc_His_kin-like_C"/>
</dbReference>
<evidence type="ECO:0000256" key="3">
    <source>
        <dbReference type="ARBA" id="ARBA00022553"/>
    </source>
</evidence>
<reference evidence="14 15" key="1">
    <citation type="submission" date="2024-09" db="EMBL/GenBank/DDBJ databases">
        <authorList>
            <person name="Sun Q."/>
            <person name="Mori K."/>
        </authorList>
    </citation>
    <scope>NUCLEOTIDE SEQUENCE [LARGE SCALE GENOMIC DNA]</scope>
    <source>
        <strain evidence="14 15">CECT 7682</strain>
    </source>
</reference>
<protein>
    <recommendedName>
        <fullName evidence="2">histidine kinase</fullName>
        <ecNumber evidence="2">2.7.13.3</ecNumber>
    </recommendedName>
</protein>
<gene>
    <name evidence="14" type="ORF">ACFFUR_04580</name>
</gene>
<comment type="catalytic activity">
    <reaction evidence="1">
        <text>ATP + protein L-histidine = ADP + protein N-phospho-L-histidine.</text>
        <dbReference type="EC" id="2.7.13.3"/>
    </reaction>
</comment>
<keyword evidence="4" id="KW-0805">Transcription regulation</keyword>
<sequence>MKKQAWLLIFLLGFLFACQQQEDNQFKIGFSQCVSNDAWRRAMHEEMQKELSFYPNFELQIKDAKGNNEQQIKQIQELVDEGIDLLIVSPNESDPITPIVEKVFESGIPVIVVDRRITSNLYSAYIGGNNYEVGLTAGQYIKNLLNEKGNLLEIWGLRGSSPAIERHRGLLDALQGTEIQIVDQINGEWEKDTAKNRLKNYLLEDQIPEFDLVFGHNDVMTIGAHEVFKSLSLLPKKFIGVDALPGPYGGIQAVHDGILDATFFYPTGGDKAIELAQKILKGEPYQKENILQTAVLDSTNIRIMKQQTDKIIAQQEDIARQKERIDVQMEIYKNQRIFLFGFGLTLFVAIISLAYVFKSLRDKQEINEELREKNKQIMDQKDQVLQLSKKAEKATQQKFEFFTNISHEFRTPLTLIQAPVDELLQSKEAAPFKSDLMLIRKNTVRLLRLVNQLMDFRKLDHGKMKVNAQELDIIPFLEEILSAFRKTAKSHQINLKLLTEDRTLRLWFDPLMLDKVMFNLLSNAFKFTPDKGSIIVKVEEDKLHNQVKIIVEDSGSGMSPEQAKHIFDRFYQGESNNQMGTGLGLSLSKELIRLHHGKLLVNSEMGTGTQFEIQLKIGKSHFEKKELEEHPNYQYYPTEQLTFFNDNEEKEVTDPGIDKNPKPQTVLIIEDETEIREYLAKKLGKHYNILEAESAEIGLSKAMDQVPDLITCDLMLQNKDGFQIIESLKNDLRTSHIPIIVITAKSSLEEKIKGIKLGVDDYITKPFSFSLVLERVKMLLVSRQKLREHYVHELPVEKNGTPTATPDKKFISDFTSIVEENIANPQFGVNDICVAIGLSRGQLYRKVKALLGYSINDYISKVRLKKAKHLLMTENTAIADIAFQVGYTTSAYFSTAFKNHFGNTPSEFREKHQDR</sequence>
<dbReference type="CDD" id="cd06308">
    <property type="entry name" value="PBP1_sensor_kinase-like"/>
    <property type="match status" value="1"/>
</dbReference>
<dbReference type="InterPro" id="IPR005467">
    <property type="entry name" value="His_kinase_dom"/>
</dbReference>
<dbReference type="Pfam" id="PF02518">
    <property type="entry name" value="HATPase_c"/>
    <property type="match status" value="1"/>
</dbReference>
<dbReference type="InterPro" id="IPR036890">
    <property type="entry name" value="HATPase_C_sf"/>
</dbReference>
<feature type="coiled-coil region" evidence="8">
    <location>
        <begin position="360"/>
        <end position="397"/>
    </location>
</feature>
<dbReference type="SUPFAM" id="SSF46689">
    <property type="entry name" value="Homeodomain-like"/>
    <property type="match status" value="1"/>
</dbReference>
<evidence type="ECO:0000256" key="8">
    <source>
        <dbReference type="SAM" id="Coils"/>
    </source>
</evidence>
<dbReference type="Pfam" id="PF13407">
    <property type="entry name" value="Peripla_BP_4"/>
    <property type="match status" value="1"/>
</dbReference>
<dbReference type="EC" id="2.7.13.3" evidence="2"/>
<dbReference type="Gene3D" id="3.40.50.2300">
    <property type="match status" value="3"/>
</dbReference>
<feature type="signal peptide" evidence="10">
    <location>
        <begin position="1"/>
        <end position="22"/>
    </location>
</feature>
<organism evidence="14 15">
    <name type="scientific">Echinicola jeungdonensis</name>
    <dbReference type="NCBI Taxonomy" id="709343"/>
    <lineage>
        <taxon>Bacteria</taxon>
        <taxon>Pseudomonadati</taxon>
        <taxon>Bacteroidota</taxon>
        <taxon>Cytophagia</taxon>
        <taxon>Cytophagales</taxon>
        <taxon>Cyclobacteriaceae</taxon>
        <taxon>Echinicola</taxon>
    </lineage>
</organism>
<dbReference type="PROSITE" id="PS00041">
    <property type="entry name" value="HTH_ARAC_FAMILY_1"/>
    <property type="match status" value="1"/>
</dbReference>
<feature type="domain" description="Response regulatory" evidence="13">
    <location>
        <begin position="665"/>
        <end position="780"/>
    </location>
</feature>
<dbReference type="InterPro" id="IPR003594">
    <property type="entry name" value="HATPase_dom"/>
</dbReference>
<keyword evidence="9" id="KW-1133">Transmembrane helix</keyword>
<dbReference type="Pfam" id="PF12833">
    <property type="entry name" value="HTH_18"/>
    <property type="match status" value="1"/>
</dbReference>
<dbReference type="CDD" id="cd00075">
    <property type="entry name" value="HATPase"/>
    <property type="match status" value="1"/>
</dbReference>
<dbReference type="Pfam" id="PF00072">
    <property type="entry name" value="Response_reg"/>
    <property type="match status" value="1"/>
</dbReference>
<keyword evidence="6" id="KW-0804">Transcription</keyword>
<keyword evidence="9" id="KW-0812">Transmembrane</keyword>
<name>A0ABV5J3L5_9BACT</name>
<keyword evidence="10" id="KW-0732">Signal</keyword>
<dbReference type="Gene3D" id="1.10.10.60">
    <property type="entry name" value="Homeodomain-like"/>
    <property type="match status" value="1"/>
</dbReference>
<comment type="caution">
    <text evidence="14">The sequence shown here is derived from an EMBL/GenBank/DDBJ whole genome shotgun (WGS) entry which is preliminary data.</text>
</comment>
<dbReference type="EMBL" id="JBHMEW010000040">
    <property type="protein sequence ID" value="MFB9211072.1"/>
    <property type="molecule type" value="Genomic_DNA"/>
</dbReference>
<dbReference type="SMART" id="SM00388">
    <property type="entry name" value="HisKA"/>
    <property type="match status" value="1"/>
</dbReference>
<dbReference type="InterPro" id="IPR028082">
    <property type="entry name" value="Peripla_BP_I"/>
</dbReference>
<dbReference type="Pfam" id="PF00512">
    <property type="entry name" value="HisKA"/>
    <property type="match status" value="1"/>
</dbReference>
<dbReference type="Proteomes" id="UP001589654">
    <property type="component" value="Unassembled WGS sequence"/>
</dbReference>
<dbReference type="SUPFAM" id="SSF52172">
    <property type="entry name" value="CheY-like"/>
    <property type="match status" value="1"/>
</dbReference>
<dbReference type="SUPFAM" id="SSF53822">
    <property type="entry name" value="Periplasmic binding protein-like I"/>
    <property type="match status" value="1"/>
</dbReference>
<dbReference type="InterPro" id="IPR003661">
    <property type="entry name" value="HisK_dim/P_dom"/>
</dbReference>
<dbReference type="SMART" id="SM00448">
    <property type="entry name" value="REC"/>
    <property type="match status" value="1"/>
</dbReference>
<evidence type="ECO:0000256" key="5">
    <source>
        <dbReference type="ARBA" id="ARBA00023125"/>
    </source>
</evidence>
<dbReference type="InterPro" id="IPR018060">
    <property type="entry name" value="HTH_AraC"/>
</dbReference>
<dbReference type="CDD" id="cd00082">
    <property type="entry name" value="HisKA"/>
    <property type="match status" value="1"/>
</dbReference>
<accession>A0ABV5J3L5</accession>
<evidence type="ECO:0000256" key="10">
    <source>
        <dbReference type="SAM" id="SignalP"/>
    </source>
</evidence>
<evidence type="ECO:0000256" key="9">
    <source>
        <dbReference type="SAM" id="Phobius"/>
    </source>
</evidence>
<dbReference type="PANTHER" id="PTHR43547:SF2">
    <property type="entry name" value="HYBRID SIGNAL TRANSDUCTION HISTIDINE KINASE C"/>
    <property type="match status" value="1"/>
</dbReference>
<evidence type="ECO:0000256" key="2">
    <source>
        <dbReference type="ARBA" id="ARBA00012438"/>
    </source>
</evidence>
<dbReference type="SMART" id="SM00387">
    <property type="entry name" value="HATPase_c"/>
    <property type="match status" value="1"/>
</dbReference>
<dbReference type="InterPro" id="IPR025997">
    <property type="entry name" value="SBP_2_dom"/>
</dbReference>
<keyword evidence="15" id="KW-1185">Reference proteome</keyword>
<evidence type="ECO:0000256" key="7">
    <source>
        <dbReference type="PROSITE-ProRule" id="PRU00169"/>
    </source>
</evidence>
<feature type="domain" description="Histidine kinase" evidence="12">
    <location>
        <begin position="404"/>
        <end position="619"/>
    </location>
</feature>
<feature type="chain" id="PRO_5047184002" description="histidine kinase" evidence="10">
    <location>
        <begin position="23"/>
        <end position="915"/>
    </location>
</feature>
<dbReference type="Gene3D" id="1.10.287.130">
    <property type="match status" value="1"/>
</dbReference>
<dbReference type="InterPro" id="IPR009057">
    <property type="entry name" value="Homeodomain-like_sf"/>
</dbReference>
<dbReference type="InterPro" id="IPR011006">
    <property type="entry name" value="CheY-like_superfamily"/>
</dbReference>
<evidence type="ECO:0000256" key="4">
    <source>
        <dbReference type="ARBA" id="ARBA00023015"/>
    </source>
</evidence>
<dbReference type="PROSITE" id="PS01124">
    <property type="entry name" value="HTH_ARAC_FAMILY_2"/>
    <property type="match status" value="1"/>
</dbReference>
<dbReference type="Gene3D" id="3.30.565.10">
    <property type="entry name" value="Histidine kinase-like ATPase, C-terminal domain"/>
    <property type="match status" value="1"/>
</dbReference>
<dbReference type="PANTHER" id="PTHR43547">
    <property type="entry name" value="TWO-COMPONENT HISTIDINE KINASE"/>
    <property type="match status" value="1"/>
</dbReference>
<dbReference type="InterPro" id="IPR001789">
    <property type="entry name" value="Sig_transdc_resp-reg_receiver"/>
</dbReference>
<feature type="domain" description="HTH araC/xylS-type" evidence="11">
    <location>
        <begin position="812"/>
        <end position="911"/>
    </location>
</feature>
<dbReference type="PROSITE" id="PS51257">
    <property type="entry name" value="PROKAR_LIPOPROTEIN"/>
    <property type="match status" value="1"/>
</dbReference>
<dbReference type="PROSITE" id="PS50110">
    <property type="entry name" value="RESPONSE_REGULATORY"/>
    <property type="match status" value="1"/>
</dbReference>
<evidence type="ECO:0000259" key="13">
    <source>
        <dbReference type="PROSITE" id="PS50110"/>
    </source>
</evidence>
<dbReference type="InterPro" id="IPR036097">
    <property type="entry name" value="HisK_dim/P_sf"/>
</dbReference>
<proteinExistence type="predicted"/>
<feature type="transmembrane region" description="Helical" evidence="9">
    <location>
        <begin position="337"/>
        <end position="357"/>
    </location>
</feature>
<evidence type="ECO:0000256" key="6">
    <source>
        <dbReference type="ARBA" id="ARBA00023163"/>
    </source>
</evidence>
<keyword evidence="9" id="KW-0472">Membrane</keyword>
<feature type="modified residue" description="4-aspartylphosphate" evidence="7">
    <location>
        <position position="713"/>
    </location>
</feature>
<evidence type="ECO:0000256" key="1">
    <source>
        <dbReference type="ARBA" id="ARBA00000085"/>
    </source>
</evidence>
<keyword evidence="8" id="KW-0175">Coiled coil</keyword>
<dbReference type="InterPro" id="IPR018062">
    <property type="entry name" value="HTH_AraC-typ_CS"/>
</dbReference>
<dbReference type="SMART" id="SM00342">
    <property type="entry name" value="HTH_ARAC"/>
    <property type="match status" value="1"/>
</dbReference>
<keyword evidence="3 7" id="KW-0597">Phosphoprotein</keyword>
<dbReference type="RefSeq" id="WP_290246362.1">
    <property type="nucleotide sequence ID" value="NZ_JAUFQT010000001.1"/>
</dbReference>
<keyword evidence="5" id="KW-0238">DNA-binding</keyword>
<evidence type="ECO:0000313" key="14">
    <source>
        <dbReference type="EMBL" id="MFB9211072.1"/>
    </source>
</evidence>
<evidence type="ECO:0000259" key="12">
    <source>
        <dbReference type="PROSITE" id="PS50109"/>
    </source>
</evidence>
<evidence type="ECO:0000313" key="15">
    <source>
        <dbReference type="Proteomes" id="UP001589654"/>
    </source>
</evidence>
<dbReference type="SUPFAM" id="SSF47384">
    <property type="entry name" value="Homodimeric domain of signal transducing histidine kinase"/>
    <property type="match status" value="1"/>
</dbReference>
<dbReference type="PROSITE" id="PS50109">
    <property type="entry name" value="HIS_KIN"/>
    <property type="match status" value="1"/>
</dbReference>
<dbReference type="PRINTS" id="PR00344">
    <property type="entry name" value="BCTRLSENSOR"/>
</dbReference>
<dbReference type="SUPFAM" id="SSF55874">
    <property type="entry name" value="ATPase domain of HSP90 chaperone/DNA topoisomerase II/histidine kinase"/>
    <property type="match status" value="1"/>
</dbReference>
<evidence type="ECO:0000259" key="11">
    <source>
        <dbReference type="PROSITE" id="PS01124"/>
    </source>
</evidence>